<keyword evidence="1" id="KW-0067">ATP-binding</keyword>
<dbReference type="InterPro" id="IPR027417">
    <property type="entry name" value="P-loop_NTPase"/>
</dbReference>
<dbReference type="InterPro" id="IPR003959">
    <property type="entry name" value="ATPase_AAA_core"/>
</dbReference>
<dbReference type="RefSeq" id="WP_092426825.1">
    <property type="nucleotide sequence ID" value="NZ_FPCK01000004.1"/>
</dbReference>
<dbReference type="Pfam" id="PF00004">
    <property type="entry name" value="AAA"/>
    <property type="match status" value="1"/>
</dbReference>
<dbReference type="SMART" id="SM00382">
    <property type="entry name" value="AAA"/>
    <property type="match status" value="1"/>
</dbReference>
<proteinExistence type="inferred from homology"/>
<feature type="domain" description="AAA+ ATPase" evidence="2">
    <location>
        <begin position="239"/>
        <end position="377"/>
    </location>
</feature>
<dbReference type="InterPro" id="IPR003593">
    <property type="entry name" value="AAA+_ATPase"/>
</dbReference>
<name>A0A1I7NVF0_9HYPH</name>
<dbReference type="PANTHER" id="PTHR23076:SF97">
    <property type="entry name" value="ATP-DEPENDENT ZINC METALLOPROTEASE YME1L1"/>
    <property type="match status" value="1"/>
</dbReference>
<protein>
    <submittedName>
        <fullName evidence="3">Peptidase family M41</fullName>
    </submittedName>
</protein>
<evidence type="ECO:0000259" key="2">
    <source>
        <dbReference type="SMART" id="SM00382"/>
    </source>
</evidence>
<dbReference type="InterPro" id="IPR000642">
    <property type="entry name" value="Peptidase_M41"/>
</dbReference>
<dbReference type="AlphaFoldDB" id="A0A1I7NVF0"/>
<keyword evidence="4" id="KW-1185">Reference proteome</keyword>
<dbReference type="Pfam" id="PF01434">
    <property type="entry name" value="Peptidase_M41"/>
    <property type="match status" value="1"/>
</dbReference>
<dbReference type="EMBL" id="FPCK01000004">
    <property type="protein sequence ID" value="SFV38563.1"/>
    <property type="molecule type" value="Genomic_DNA"/>
</dbReference>
<dbReference type="GO" id="GO:0004176">
    <property type="term" value="F:ATP-dependent peptidase activity"/>
    <property type="evidence" value="ECO:0007669"/>
    <property type="project" value="InterPro"/>
</dbReference>
<keyword evidence="1" id="KW-0547">Nucleotide-binding</keyword>
<dbReference type="STRING" id="429728.SAMN05216456_3499"/>
<comment type="similarity">
    <text evidence="1">Belongs to the AAA ATPase family.</text>
</comment>
<dbReference type="Proteomes" id="UP000199074">
    <property type="component" value="Unassembled WGS sequence"/>
</dbReference>
<sequence>MAEHDIDDDDFNPGGLDALTKISPSSADCLIEMALDKALTAKARKLMSRGSSAIIISVPSLEWSQLVARRVAKLSDKISVSAVLERSGRKKEQELVGADALPMLQRGRCIVFVSHDPVGTFDPAVLAAADMTISIGAITVPALRKVIRQVTGGIARGIAPEMAALPLTSIVSAIRPGISARECVANLGRAIVPPTQVAEPDVPLLSQLPLLSDLRHWADRTLDDLAAVADGRLPAGALTYGVLEGEPGTGKTLLARSLARTAGWSFVDSSVGSWFTTGDGALGGVARNLKSFIDAAITAQPAIAFLDELDALPDRANMDARGLDWWTPVVTLMLTEIDRLRVSGARVLLLGATNYYHRLDAALVRRLQQKITVRAPQSREEIFDLLKFYLKEDLADADLMVLAHLSIGATPARVEGWVREARALARGAERALTLEDVVAQVAPEDSRRPADIRAIAIHEVGHALVAHRLGHTVEMVSIVPHASVGGQVSSALPTIVPNLSDIHDMATVMLAGRAADLTLGGGANSGSESDLENATRLLIDAYERQGLGQGLLYGPAVSKMPSTVTIKAVASDLTALLDRAVAMLQAERDLAIKLAGHLITAKILSGDQVGAFLDAGLSGGKQRAPIQEARDVTRVSPSI</sequence>
<reference evidence="3 4" key="1">
    <citation type="submission" date="2016-10" db="EMBL/GenBank/DDBJ databases">
        <authorList>
            <person name="de Groot N.N."/>
        </authorList>
    </citation>
    <scope>NUCLEOTIDE SEQUENCE [LARGE SCALE GENOMIC DNA]</scope>
    <source>
        <strain evidence="3 4">IPL20</strain>
    </source>
</reference>
<dbReference type="InterPro" id="IPR037219">
    <property type="entry name" value="Peptidase_M41-like"/>
</dbReference>
<dbReference type="OrthoDB" id="9809379at2"/>
<dbReference type="Gene3D" id="1.20.58.760">
    <property type="entry name" value="Peptidase M41"/>
    <property type="match status" value="1"/>
</dbReference>
<dbReference type="Gene3D" id="3.40.50.300">
    <property type="entry name" value="P-loop containing nucleotide triphosphate hydrolases"/>
    <property type="match status" value="1"/>
</dbReference>
<evidence type="ECO:0000256" key="1">
    <source>
        <dbReference type="RuleBase" id="RU003651"/>
    </source>
</evidence>
<accession>A0A1I7NVF0</accession>
<dbReference type="GO" id="GO:0030163">
    <property type="term" value="P:protein catabolic process"/>
    <property type="evidence" value="ECO:0007669"/>
    <property type="project" value="TreeGrafter"/>
</dbReference>
<evidence type="ECO:0000313" key="4">
    <source>
        <dbReference type="Proteomes" id="UP000199074"/>
    </source>
</evidence>
<dbReference type="GO" id="GO:0016887">
    <property type="term" value="F:ATP hydrolysis activity"/>
    <property type="evidence" value="ECO:0007669"/>
    <property type="project" value="InterPro"/>
</dbReference>
<dbReference type="PROSITE" id="PS00674">
    <property type="entry name" value="AAA"/>
    <property type="match status" value="1"/>
</dbReference>
<gene>
    <name evidence="3" type="ORF">SAMN05216456_3499</name>
</gene>
<dbReference type="GO" id="GO:0005886">
    <property type="term" value="C:plasma membrane"/>
    <property type="evidence" value="ECO:0007669"/>
    <property type="project" value="TreeGrafter"/>
</dbReference>
<dbReference type="GO" id="GO:0005524">
    <property type="term" value="F:ATP binding"/>
    <property type="evidence" value="ECO:0007669"/>
    <property type="project" value="UniProtKB-KW"/>
</dbReference>
<dbReference type="GO" id="GO:0004222">
    <property type="term" value="F:metalloendopeptidase activity"/>
    <property type="evidence" value="ECO:0007669"/>
    <property type="project" value="InterPro"/>
</dbReference>
<dbReference type="SUPFAM" id="SSF140990">
    <property type="entry name" value="FtsH protease domain-like"/>
    <property type="match status" value="1"/>
</dbReference>
<organism evidence="3 4">
    <name type="scientific">Devosia crocina</name>
    <dbReference type="NCBI Taxonomy" id="429728"/>
    <lineage>
        <taxon>Bacteria</taxon>
        <taxon>Pseudomonadati</taxon>
        <taxon>Pseudomonadota</taxon>
        <taxon>Alphaproteobacteria</taxon>
        <taxon>Hyphomicrobiales</taxon>
        <taxon>Devosiaceae</taxon>
        <taxon>Devosia</taxon>
    </lineage>
</organism>
<dbReference type="SUPFAM" id="SSF52540">
    <property type="entry name" value="P-loop containing nucleoside triphosphate hydrolases"/>
    <property type="match status" value="1"/>
</dbReference>
<dbReference type="CDD" id="cd19481">
    <property type="entry name" value="RecA-like_protease"/>
    <property type="match status" value="1"/>
</dbReference>
<dbReference type="InterPro" id="IPR003960">
    <property type="entry name" value="ATPase_AAA_CS"/>
</dbReference>
<dbReference type="PANTHER" id="PTHR23076">
    <property type="entry name" value="METALLOPROTEASE M41 FTSH"/>
    <property type="match status" value="1"/>
</dbReference>
<evidence type="ECO:0000313" key="3">
    <source>
        <dbReference type="EMBL" id="SFV38563.1"/>
    </source>
</evidence>
<dbReference type="GO" id="GO:0006508">
    <property type="term" value="P:proteolysis"/>
    <property type="evidence" value="ECO:0007669"/>
    <property type="project" value="InterPro"/>
</dbReference>